<reference evidence="1 2" key="1">
    <citation type="journal article" date="2014" name="Environ. Microbiol.">
        <title>Contrasting genomic patterns and infection strategies of two co-existing Bacteroidetes podovirus genera.</title>
        <authorList>
            <person name="Holmfeldt K."/>
            <person name="Howard-Varona C."/>
            <person name="Solonenko N."/>
            <person name="Sullivan M.B."/>
        </authorList>
    </citation>
    <scope>NUCLEOTIDE SEQUENCE [LARGE SCALE GENOMIC DNA]</scope>
    <source>
        <strain evidence="1 2">18</strain>
    </source>
</reference>
<organism evidence="1 2">
    <name type="scientific">Cellulophaga baltica 18</name>
    <dbReference type="NCBI Taxonomy" id="1348584"/>
    <lineage>
        <taxon>Bacteria</taxon>
        <taxon>Pseudomonadati</taxon>
        <taxon>Bacteroidota</taxon>
        <taxon>Flavobacteriia</taxon>
        <taxon>Flavobacteriales</taxon>
        <taxon>Flavobacteriaceae</taxon>
        <taxon>Cellulophaga</taxon>
    </lineage>
</organism>
<dbReference type="GeneID" id="78062077"/>
<dbReference type="Proteomes" id="UP000030786">
    <property type="component" value="Chromosome"/>
</dbReference>
<protein>
    <submittedName>
        <fullName evidence="1">Uncharacterized protein</fullName>
    </submittedName>
</protein>
<name>A0AAU8RQB2_9FLAO</name>
<accession>A0AAU8RQB2</accession>
<dbReference type="EMBL" id="CP009976">
    <property type="protein sequence ID" value="AIZ42798.1"/>
    <property type="molecule type" value="Genomic_DNA"/>
</dbReference>
<evidence type="ECO:0000313" key="1">
    <source>
        <dbReference type="EMBL" id="AIZ42798.1"/>
    </source>
</evidence>
<evidence type="ECO:0000313" key="2">
    <source>
        <dbReference type="Proteomes" id="UP000030786"/>
    </source>
</evidence>
<dbReference type="RefSeq" id="WP_029446544.1">
    <property type="nucleotide sequence ID" value="NZ_CP009976.1"/>
</dbReference>
<dbReference type="KEGG" id="cbat:M666_15180"/>
<sequence>MSENLSNINLLEAVNVKLEPQGFKGIYGCMIEFQSESKMNFLKFKYSYEYLGNKNYSGHIFKINRFKDIYINDKSPQNFIEDISIEVSETLYPLEVQCNHSGGFKTIRNFDEIKKRWHKKKKSLLSKYKNESVIKYINVFDKSMSFEELFIEKMRNDFFLSLYFQPIFKYYTAFYKIESTLKFPIVGTSKQVCFKVNQRLDENHLKENEYRIIMDGEIEDERSLTDLEQKLDYPIYNSDSIEDKGNCQITYQLNNISKIIEGIYAEFNLNFGNTRKVVVKMFLLE</sequence>
<dbReference type="AlphaFoldDB" id="A0AAU8RQB2"/>
<gene>
    <name evidence="1" type="ORF">M666_15180</name>
</gene>
<proteinExistence type="predicted"/>